<feature type="transmembrane region" description="Helical" evidence="2">
    <location>
        <begin position="189"/>
        <end position="212"/>
    </location>
</feature>
<dbReference type="Pfam" id="PF21946">
    <property type="entry name" value="LppM"/>
    <property type="match status" value="1"/>
</dbReference>
<keyword evidence="2" id="KW-0812">Transmembrane</keyword>
<accession>A0A3N4YUL2</accession>
<feature type="domain" description="LppM" evidence="3">
    <location>
        <begin position="1"/>
        <end position="163"/>
    </location>
</feature>
<dbReference type="AlphaFoldDB" id="A0A3N4YUL2"/>
<proteinExistence type="predicted"/>
<evidence type="ECO:0000259" key="3">
    <source>
        <dbReference type="Pfam" id="PF21946"/>
    </source>
</evidence>
<dbReference type="EMBL" id="RKQZ01000001">
    <property type="protein sequence ID" value="RPF23064.1"/>
    <property type="molecule type" value="Genomic_DNA"/>
</dbReference>
<sequence length="243" mass="25053">MDMALTINGDDTVDGEVVVAVEDSAAAAIGATPEELLEGADADSFGEDASEVEPYAEGGFTGTRYIFEGSPLDDFSDSEMSIVRDGDEFLVEGSLPMTTEDLDMTEEELADPATQELLKQFAVNIAFTFPGEVIESNGKTDGNTVTWAAEIGEENTLTARASALTGDEVAAAEEAAAVDSAAEQEETGFWGSLLGTVIIGAGIGLVVGLIFAGIRAARNRKTTATGESTPPTAAADPVGTDQA</sequence>
<keyword evidence="5" id="KW-1185">Reference proteome</keyword>
<feature type="region of interest" description="Disordered" evidence="1">
    <location>
        <begin position="220"/>
        <end position="243"/>
    </location>
</feature>
<organism evidence="4 5">
    <name type="scientific">Myceligenerans xiligouense</name>
    <dbReference type="NCBI Taxonomy" id="253184"/>
    <lineage>
        <taxon>Bacteria</taxon>
        <taxon>Bacillati</taxon>
        <taxon>Actinomycetota</taxon>
        <taxon>Actinomycetes</taxon>
        <taxon>Micrococcales</taxon>
        <taxon>Promicromonosporaceae</taxon>
        <taxon>Myceligenerans</taxon>
    </lineage>
</organism>
<protein>
    <recommendedName>
        <fullName evidence="3">LppM domain-containing protein</fullName>
    </recommendedName>
</protein>
<name>A0A3N4YUL2_9MICO</name>
<gene>
    <name evidence="4" type="ORF">EDD34_3743</name>
</gene>
<evidence type="ECO:0000313" key="4">
    <source>
        <dbReference type="EMBL" id="RPF23064.1"/>
    </source>
</evidence>
<keyword evidence="2" id="KW-0472">Membrane</keyword>
<evidence type="ECO:0000256" key="1">
    <source>
        <dbReference type="SAM" id="MobiDB-lite"/>
    </source>
</evidence>
<reference evidence="4 5" key="1">
    <citation type="submission" date="2018-11" db="EMBL/GenBank/DDBJ databases">
        <title>Sequencing the genomes of 1000 actinobacteria strains.</title>
        <authorList>
            <person name="Klenk H.-P."/>
        </authorList>
    </citation>
    <scope>NUCLEOTIDE SEQUENCE [LARGE SCALE GENOMIC DNA]</scope>
    <source>
        <strain evidence="4 5">DSM 15700</strain>
    </source>
</reference>
<dbReference type="InterPro" id="IPR053807">
    <property type="entry name" value="LppM"/>
</dbReference>
<feature type="compositionally biased region" description="Polar residues" evidence="1">
    <location>
        <begin position="222"/>
        <end position="231"/>
    </location>
</feature>
<comment type="caution">
    <text evidence="4">The sequence shown here is derived from an EMBL/GenBank/DDBJ whole genome shotgun (WGS) entry which is preliminary data.</text>
</comment>
<dbReference type="Proteomes" id="UP000280501">
    <property type="component" value="Unassembled WGS sequence"/>
</dbReference>
<keyword evidence="2" id="KW-1133">Transmembrane helix</keyword>
<evidence type="ECO:0000313" key="5">
    <source>
        <dbReference type="Proteomes" id="UP000280501"/>
    </source>
</evidence>
<evidence type="ECO:0000256" key="2">
    <source>
        <dbReference type="SAM" id="Phobius"/>
    </source>
</evidence>